<dbReference type="PANTHER" id="PTHR30537">
    <property type="entry name" value="HTH-TYPE TRANSCRIPTIONAL REGULATOR"/>
    <property type="match status" value="1"/>
</dbReference>
<keyword evidence="2" id="KW-0805">Transcription regulation</keyword>
<dbReference type="PANTHER" id="PTHR30537:SF72">
    <property type="entry name" value="LYSR FAMILY TRANSCRIPTIONAL REGULATOR"/>
    <property type="match status" value="1"/>
</dbReference>
<reference evidence="6 7" key="1">
    <citation type="journal article" date="2015" name="Int. J. Syst. Evol. Microbiol.">
        <title>Acinetobacter equi sp. nov. isolated from horse faeces.</title>
        <authorList>
            <person name="Poppel M.T."/>
            <person name="Skiebe E."/>
            <person name="Laue M."/>
            <person name="Bergmann H."/>
            <person name="Ebersberger I."/>
            <person name="Garn T."/>
            <person name="Fruth A."/>
            <person name="Baumgardt S."/>
            <person name="Busse H.J."/>
            <person name="Wilharm G."/>
        </authorList>
    </citation>
    <scope>NUCLEOTIDE SEQUENCE [LARGE SCALE GENOMIC DNA]</scope>
    <source>
        <strain evidence="6 7">114</strain>
    </source>
</reference>
<dbReference type="InterPro" id="IPR000847">
    <property type="entry name" value="LysR_HTH_N"/>
</dbReference>
<dbReference type="InterPro" id="IPR036390">
    <property type="entry name" value="WH_DNA-bd_sf"/>
</dbReference>
<evidence type="ECO:0000256" key="1">
    <source>
        <dbReference type="ARBA" id="ARBA00009437"/>
    </source>
</evidence>
<evidence type="ECO:0000313" key="7">
    <source>
        <dbReference type="Proteomes" id="UP000064939"/>
    </source>
</evidence>
<evidence type="ECO:0000259" key="5">
    <source>
        <dbReference type="PROSITE" id="PS50931"/>
    </source>
</evidence>
<name>A0A0N9VGA0_9GAMM</name>
<keyword evidence="3" id="KW-0238">DNA-binding</keyword>
<evidence type="ECO:0000256" key="4">
    <source>
        <dbReference type="ARBA" id="ARBA00023163"/>
    </source>
</evidence>
<protein>
    <submittedName>
        <fullName evidence="6">Transcriptional regulator</fullName>
    </submittedName>
</protein>
<dbReference type="RefSeq" id="WP_054582316.1">
    <property type="nucleotide sequence ID" value="NZ_CP012808.1"/>
</dbReference>
<dbReference type="STRING" id="1324350.AOY20_13300"/>
<dbReference type="Gene3D" id="1.10.10.10">
    <property type="entry name" value="Winged helix-like DNA-binding domain superfamily/Winged helix DNA-binding domain"/>
    <property type="match status" value="1"/>
</dbReference>
<dbReference type="OrthoDB" id="9786526at2"/>
<evidence type="ECO:0000256" key="3">
    <source>
        <dbReference type="ARBA" id="ARBA00023125"/>
    </source>
</evidence>
<dbReference type="Proteomes" id="UP000064939">
    <property type="component" value="Chromosome"/>
</dbReference>
<comment type="similarity">
    <text evidence="1">Belongs to the LysR transcriptional regulatory family.</text>
</comment>
<dbReference type="KEGG" id="aei:AOY20_13300"/>
<dbReference type="Pfam" id="PF03466">
    <property type="entry name" value="LysR_substrate"/>
    <property type="match status" value="1"/>
</dbReference>
<dbReference type="AlphaFoldDB" id="A0A0N9VGA0"/>
<dbReference type="PROSITE" id="PS50931">
    <property type="entry name" value="HTH_LYSR"/>
    <property type="match status" value="1"/>
</dbReference>
<dbReference type="GO" id="GO:0003700">
    <property type="term" value="F:DNA-binding transcription factor activity"/>
    <property type="evidence" value="ECO:0007669"/>
    <property type="project" value="InterPro"/>
</dbReference>
<dbReference type="GO" id="GO:0006351">
    <property type="term" value="P:DNA-templated transcription"/>
    <property type="evidence" value="ECO:0007669"/>
    <property type="project" value="TreeGrafter"/>
</dbReference>
<dbReference type="SUPFAM" id="SSF53850">
    <property type="entry name" value="Periplasmic binding protein-like II"/>
    <property type="match status" value="1"/>
</dbReference>
<evidence type="ECO:0000313" key="6">
    <source>
        <dbReference type="EMBL" id="ALH96437.1"/>
    </source>
</evidence>
<gene>
    <name evidence="6" type="ORF">AOY20_13300</name>
</gene>
<dbReference type="InterPro" id="IPR005119">
    <property type="entry name" value="LysR_subst-bd"/>
</dbReference>
<proteinExistence type="inferred from homology"/>
<evidence type="ECO:0000256" key="2">
    <source>
        <dbReference type="ARBA" id="ARBA00023015"/>
    </source>
</evidence>
<dbReference type="Pfam" id="PF00126">
    <property type="entry name" value="HTH_1"/>
    <property type="match status" value="1"/>
</dbReference>
<dbReference type="InterPro" id="IPR036388">
    <property type="entry name" value="WH-like_DNA-bd_sf"/>
</dbReference>
<dbReference type="Gene3D" id="3.40.190.290">
    <property type="match status" value="1"/>
</dbReference>
<dbReference type="GO" id="GO:0043565">
    <property type="term" value="F:sequence-specific DNA binding"/>
    <property type="evidence" value="ECO:0007669"/>
    <property type="project" value="TreeGrafter"/>
</dbReference>
<dbReference type="InterPro" id="IPR058163">
    <property type="entry name" value="LysR-type_TF_proteobact-type"/>
</dbReference>
<organism evidence="6 7">
    <name type="scientific">Acinetobacter equi</name>
    <dbReference type="NCBI Taxonomy" id="1324350"/>
    <lineage>
        <taxon>Bacteria</taxon>
        <taxon>Pseudomonadati</taxon>
        <taxon>Pseudomonadota</taxon>
        <taxon>Gammaproteobacteria</taxon>
        <taxon>Moraxellales</taxon>
        <taxon>Moraxellaceae</taxon>
        <taxon>Acinetobacter</taxon>
    </lineage>
</organism>
<dbReference type="EMBL" id="CP012808">
    <property type="protein sequence ID" value="ALH96437.1"/>
    <property type="molecule type" value="Genomic_DNA"/>
</dbReference>
<sequence>MDKLKAMSIFLHVVEQNSFTQAAKILNMPRSTMTEAIKNLENQLNTKLLLRTTRQIKTTNEGEIYYQHCKFILDYINQSDHHFLHAKPKGTLRIEVHGGFAATFILPYLNQFFAQYPEIHILLTESDRYANIINENIDCVIRIGHLNNSDLIVRNLGYIEQITLASPQYLEQFGIPKHPNDLKHHFMVGFYLSAQQKPLPLEFIIQNKLHVFNLPFLLQVNGSTTYSSAAKQGFGIIQAPYYSHRLDLEQLQLNQILQDYPVPPLAISLLYPSKKLISPRQKVFIDWIVELFKKEDHFNHSIKNLHLIR</sequence>
<dbReference type="CDD" id="cd08472">
    <property type="entry name" value="PBP2_CrgA_like_3"/>
    <property type="match status" value="1"/>
</dbReference>
<feature type="domain" description="HTH lysR-type" evidence="5">
    <location>
        <begin position="1"/>
        <end position="59"/>
    </location>
</feature>
<keyword evidence="4" id="KW-0804">Transcription</keyword>
<dbReference type="FunFam" id="1.10.10.10:FF:000001">
    <property type="entry name" value="LysR family transcriptional regulator"/>
    <property type="match status" value="1"/>
</dbReference>
<accession>A0A0N9VGA0</accession>
<dbReference type="SUPFAM" id="SSF46785">
    <property type="entry name" value="Winged helix' DNA-binding domain"/>
    <property type="match status" value="1"/>
</dbReference>
<keyword evidence="7" id="KW-1185">Reference proteome</keyword>